<accession>A0ABQ8SQM1</accession>
<comment type="caution">
    <text evidence="2">The sequence shown here is derived from an EMBL/GenBank/DDBJ whole genome shotgun (WGS) entry which is preliminary data.</text>
</comment>
<organism evidence="2 3">
    <name type="scientific">Periplaneta americana</name>
    <name type="common">American cockroach</name>
    <name type="synonym">Blatta americana</name>
    <dbReference type="NCBI Taxonomy" id="6978"/>
    <lineage>
        <taxon>Eukaryota</taxon>
        <taxon>Metazoa</taxon>
        <taxon>Ecdysozoa</taxon>
        <taxon>Arthropoda</taxon>
        <taxon>Hexapoda</taxon>
        <taxon>Insecta</taxon>
        <taxon>Pterygota</taxon>
        <taxon>Neoptera</taxon>
        <taxon>Polyneoptera</taxon>
        <taxon>Dictyoptera</taxon>
        <taxon>Blattodea</taxon>
        <taxon>Blattoidea</taxon>
        <taxon>Blattidae</taxon>
        <taxon>Blattinae</taxon>
        <taxon>Periplaneta</taxon>
    </lineage>
</organism>
<evidence type="ECO:0000313" key="3">
    <source>
        <dbReference type="Proteomes" id="UP001148838"/>
    </source>
</evidence>
<evidence type="ECO:0000313" key="2">
    <source>
        <dbReference type="EMBL" id="KAJ4436480.1"/>
    </source>
</evidence>
<sequence>MAGLCEGGDEPPGSLKTTVLHCFGHRKMKHDTLEQTCKGSVSGNKSMHDLPQRAVSRPAPQSNSAESAGLRPCTAHAAGFLVKLFRR</sequence>
<feature type="region of interest" description="Disordered" evidence="1">
    <location>
        <begin position="39"/>
        <end position="70"/>
    </location>
</feature>
<dbReference type="Proteomes" id="UP001148838">
    <property type="component" value="Unassembled WGS sequence"/>
</dbReference>
<proteinExistence type="predicted"/>
<evidence type="ECO:0000256" key="1">
    <source>
        <dbReference type="SAM" id="MobiDB-lite"/>
    </source>
</evidence>
<reference evidence="2 3" key="1">
    <citation type="journal article" date="2022" name="Allergy">
        <title>Genome assembly and annotation of Periplaneta americana reveal a comprehensive cockroach allergen profile.</title>
        <authorList>
            <person name="Wang L."/>
            <person name="Xiong Q."/>
            <person name="Saelim N."/>
            <person name="Wang L."/>
            <person name="Nong W."/>
            <person name="Wan A.T."/>
            <person name="Shi M."/>
            <person name="Liu X."/>
            <person name="Cao Q."/>
            <person name="Hui J.H.L."/>
            <person name="Sookrung N."/>
            <person name="Leung T.F."/>
            <person name="Tungtrongchitr A."/>
            <person name="Tsui S.K.W."/>
        </authorList>
    </citation>
    <scope>NUCLEOTIDE SEQUENCE [LARGE SCALE GENOMIC DNA]</scope>
    <source>
        <strain evidence="2">PWHHKU_190912</strain>
    </source>
</reference>
<keyword evidence="3" id="KW-1185">Reference proteome</keyword>
<protein>
    <submittedName>
        <fullName evidence="2">Uncharacterized protein</fullName>
    </submittedName>
</protein>
<name>A0ABQ8SQM1_PERAM</name>
<dbReference type="EMBL" id="JAJSOF020000021">
    <property type="protein sequence ID" value="KAJ4436480.1"/>
    <property type="molecule type" value="Genomic_DNA"/>
</dbReference>
<gene>
    <name evidence="2" type="ORF">ANN_16511</name>
</gene>